<feature type="compositionally biased region" description="Pro residues" evidence="4">
    <location>
        <begin position="1"/>
        <end position="10"/>
    </location>
</feature>
<comment type="caution">
    <text evidence="6">The sequence shown here is derived from an EMBL/GenBank/DDBJ whole genome shotgun (WGS) entry which is preliminary data.</text>
</comment>
<accession>A0A8H6Z2Y9</accession>
<protein>
    <recommendedName>
        <fullName evidence="5">HMG box domain-containing protein</fullName>
    </recommendedName>
</protein>
<dbReference type="Gene3D" id="1.10.30.10">
    <property type="entry name" value="High mobility group box domain"/>
    <property type="match status" value="1"/>
</dbReference>
<dbReference type="GO" id="GO:0000978">
    <property type="term" value="F:RNA polymerase II cis-regulatory region sequence-specific DNA binding"/>
    <property type="evidence" value="ECO:0007669"/>
    <property type="project" value="TreeGrafter"/>
</dbReference>
<keyword evidence="1 3" id="KW-0238">DNA-binding</keyword>
<dbReference type="InterPro" id="IPR051356">
    <property type="entry name" value="SOX/SOX-like_TF"/>
</dbReference>
<dbReference type="InterPro" id="IPR009071">
    <property type="entry name" value="HMG_box_dom"/>
</dbReference>
<evidence type="ECO:0000256" key="2">
    <source>
        <dbReference type="ARBA" id="ARBA00023242"/>
    </source>
</evidence>
<dbReference type="Proteomes" id="UP000623467">
    <property type="component" value="Unassembled WGS sequence"/>
</dbReference>
<proteinExistence type="predicted"/>
<feature type="DNA-binding region" description="HMG box" evidence="3">
    <location>
        <begin position="45"/>
        <end position="114"/>
    </location>
</feature>
<evidence type="ECO:0000313" key="6">
    <source>
        <dbReference type="EMBL" id="KAF7369872.1"/>
    </source>
</evidence>
<evidence type="ECO:0000256" key="3">
    <source>
        <dbReference type="PROSITE-ProRule" id="PRU00267"/>
    </source>
</evidence>
<dbReference type="GO" id="GO:0000981">
    <property type="term" value="F:DNA-binding transcription factor activity, RNA polymerase II-specific"/>
    <property type="evidence" value="ECO:0007669"/>
    <property type="project" value="TreeGrafter"/>
</dbReference>
<dbReference type="SUPFAM" id="SSF47095">
    <property type="entry name" value="HMG-box"/>
    <property type="match status" value="1"/>
</dbReference>
<reference evidence="6" key="1">
    <citation type="submission" date="2020-05" db="EMBL/GenBank/DDBJ databases">
        <title>Mycena genomes resolve the evolution of fungal bioluminescence.</title>
        <authorList>
            <person name="Tsai I.J."/>
        </authorList>
    </citation>
    <scope>NUCLEOTIDE SEQUENCE</scope>
    <source>
        <strain evidence="6">160909Yilan</strain>
    </source>
</reference>
<organism evidence="6 7">
    <name type="scientific">Mycena sanguinolenta</name>
    <dbReference type="NCBI Taxonomy" id="230812"/>
    <lineage>
        <taxon>Eukaryota</taxon>
        <taxon>Fungi</taxon>
        <taxon>Dikarya</taxon>
        <taxon>Basidiomycota</taxon>
        <taxon>Agaricomycotina</taxon>
        <taxon>Agaricomycetes</taxon>
        <taxon>Agaricomycetidae</taxon>
        <taxon>Agaricales</taxon>
        <taxon>Marasmiineae</taxon>
        <taxon>Mycenaceae</taxon>
        <taxon>Mycena</taxon>
    </lineage>
</organism>
<dbReference type="PROSITE" id="PS50118">
    <property type="entry name" value="HMG_BOX_2"/>
    <property type="match status" value="1"/>
</dbReference>
<keyword evidence="2 3" id="KW-0539">Nucleus</keyword>
<gene>
    <name evidence="6" type="ORF">MSAN_00616300</name>
</gene>
<dbReference type="Pfam" id="PF00505">
    <property type="entry name" value="HMG_box"/>
    <property type="match status" value="1"/>
</dbReference>
<evidence type="ECO:0000256" key="1">
    <source>
        <dbReference type="ARBA" id="ARBA00023125"/>
    </source>
</evidence>
<feature type="region of interest" description="Disordered" evidence="4">
    <location>
        <begin position="110"/>
        <end position="143"/>
    </location>
</feature>
<dbReference type="OrthoDB" id="6247875at2759"/>
<dbReference type="EMBL" id="JACAZH010000004">
    <property type="protein sequence ID" value="KAF7369872.1"/>
    <property type="molecule type" value="Genomic_DNA"/>
</dbReference>
<feature type="domain" description="HMG box" evidence="5">
    <location>
        <begin position="45"/>
        <end position="114"/>
    </location>
</feature>
<dbReference type="GO" id="GO:0005634">
    <property type="term" value="C:nucleus"/>
    <property type="evidence" value="ECO:0007669"/>
    <property type="project" value="UniProtKB-UniRule"/>
</dbReference>
<dbReference type="CDD" id="cd01389">
    <property type="entry name" value="HMG-box_ROX1-like"/>
    <property type="match status" value="1"/>
</dbReference>
<dbReference type="PANTHER" id="PTHR45789:SF2">
    <property type="entry name" value="FI18025P1"/>
    <property type="match status" value="1"/>
</dbReference>
<evidence type="ECO:0000256" key="4">
    <source>
        <dbReference type="SAM" id="MobiDB-lite"/>
    </source>
</evidence>
<evidence type="ECO:0000259" key="5">
    <source>
        <dbReference type="PROSITE" id="PS50118"/>
    </source>
</evidence>
<keyword evidence="7" id="KW-1185">Reference proteome</keyword>
<dbReference type="PANTHER" id="PTHR45789">
    <property type="entry name" value="FI18025P1"/>
    <property type="match status" value="1"/>
</dbReference>
<dbReference type="SMART" id="SM00398">
    <property type="entry name" value="HMG"/>
    <property type="match status" value="1"/>
</dbReference>
<feature type="region of interest" description="Disordered" evidence="4">
    <location>
        <begin position="1"/>
        <end position="50"/>
    </location>
</feature>
<evidence type="ECO:0000313" key="7">
    <source>
        <dbReference type="Proteomes" id="UP000623467"/>
    </source>
</evidence>
<dbReference type="AlphaFoldDB" id="A0A8H6Z2Y9"/>
<dbReference type="InterPro" id="IPR036910">
    <property type="entry name" value="HMG_box_dom_sf"/>
</dbReference>
<name>A0A8H6Z2Y9_9AGAR</name>
<sequence>MSAAPSPSPEPNLDDPQGERGGLDECPLTKPSRAKHSRKQPEGHIPRPPNAFILFRSSFVRNQLVSPDVETNPTTISKIIGLTWKNLPADERRVWYAKAREAVEEHRRRFPDYAFRPSQRRGHGGGNGKPERQKEARRKVRQRVVENPERCVRIAELLGEGKHGQALDGAMQEFDRERMSGIVTRFEPPHGGGAPPAPARRLDSGKLLDPLSISLSLWNRLLAQPFPLGVPLETNPVDFSTFSFNSRAPVIPPRGTLPASSPPTTTSDLALVKDHWSILPELDLGAFVNEVYTHDVNTLSAPSSSLTLSPMGAYPYNFDAGLSAPAFIPDTEPGLSQIEADFMKLMAQYSLDT</sequence>